<dbReference type="EMBL" id="JAUIZM010000005">
    <property type="protein sequence ID" value="KAK1382504.1"/>
    <property type="molecule type" value="Genomic_DNA"/>
</dbReference>
<gene>
    <name evidence="1" type="ORF">POM88_020239</name>
</gene>
<dbReference type="Proteomes" id="UP001237642">
    <property type="component" value="Unassembled WGS sequence"/>
</dbReference>
<reference evidence="1" key="2">
    <citation type="submission" date="2023-05" db="EMBL/GenBank/DDBJ databases">
        <authorList>
            <person name="Schelkunov M.I."/>
        </authorList>
    </citation>
    <scope>NUCLEOTIDE SEQUENCE</scope>
    <source>
        <strain evidence="1">Hsosn_3</strain>
        <tissue evidence="1">Leaf</tissue>
    </source>
</reference>
<reference evidence="1" key="1">
    <citation type="submission" date="2023-02" db="EMBL/GenBank/DDBJ databases">
        <title>Genome of toxic invasive species Heracleum sosnowskyi carries increased number of genes despite the absence of recent whole-genome duplications.</title>
        <authorList>
            <person name="Schelkunov M."/>
            <person name="Shtratnikova V."/>
            <person name="Makarenko M."/>
            <person name="Klepikova A."/>
            <person name="Omelchenko D."/>
            <person name="Novikova G."/>
            <person name="Obukhova E."/>
            <person name="Bogdanov V."/>
            <person name="Penin A."/>
            <person name="Logacheva M."/>
        </authorList>
    </citation>
    <scope>NUCLEOTIDE SEQUENCE</scope>
    <source>
        <strain evidence="1">Hsosn_3</strain>
        <tissue evidence="1">Leaf</tissue>
    </source>
</reference>
<dbReference type="AlphaFoldDB" id="A0AAD8MRS4"/>
<protein>
    <submittedName>
        <fullName evidence="1">Uncharacterized protein</fullName>
    </submittedName>
</protein>
<evidence type="ECO:0000313" key="2">
    <source>
        <dbReference type="Proteomes" id="UP001237642"/>
    </source>
</evidence>
<accession>A0AAD8MRS4</accession>
<sequence length="101" mass="11744">MYGCLLCQVHHHNPTEFPLLAEELCAAQSQGTAKPSFSEVQSKAVIRLNRGKRKYVIITLLDYHCWPRNCVHHILKALRYRHSLKFSPRLLVDEKQANGRY</sequence>
<evidence type="ECO:0000313" key="1">
    <source>
        <dbReference type="EMBL" id="KAK1382504.1"/>
    </source>
</evidence>
<keyword evidence="2" id="KW-1185">Reference proteome</keyword>
<comment type="caution">
    <text evidence="1">The sequence shown here is derived from an EMBL/GenBank/DDBJ whole genome shotgun (WGS) entry which is preliminary data.</text>
</comment>
<organism evidence="1 2">
    <name type="scientific">Heracleum sosnowskyi</name>
    <dbReference type="NCBI Taxonomy" id="360622"/>
    <lineage>
        <taxon>Eukaryota</taxon>
        <taxon>Viridiplantae</taxon>
        <taxon>Streptophyta</taxon>
        <taxon>Embryophyta</taxon>
        <taxon>Tracheophyta</taxon>
        <taxon>Spermatophyta</taxon>
        <taxon>Magnoliopsida</taxon>
        <taxon>eudicotyledons</taxon>
        <taxon>Gunneridae</taxon>
        <taxon>Pentapetalae</taxon>
        <taxon>asterids</taxon>
        <taxon>campanulids</taxon>
        <taxon>Apiales</taxon>
        <taxon>Apiaceae</taxon>
        <taxon>Apioideae</taxon>
        <taxon>apioid superclade</taxon>
        <taxon>Tordylieae</taxon>
        <taxon>Tordyliinae</taxon>
        <taxon>Heracleum</taxon>
    </lineage>
</organism>
<name>A0AAD8MRS4_9APIA</name>
<proteinExistence type="predicted"/>